<dbReference type="EMBL" id="UINC01021140">
    <property type="protein sequence ID" value="SVA88066.1"/>
    <property type="molecule type" value="Genomic_DNA"/>
</dbReference>
<name>A0A381ZFJ8_9ZZZZ</name>
<sequence>MAKSFGGTTYCDRRWHLVTASAFDQRRKRSVFDPWCLHRWRKRVDGVAANAAVDEIADMVRRGSGRWRGTCWRYVRRVRTGDWLVCISPTYSRGHCASDSIGGVPRNDQYAFGGGRL</sequence>
<evidence type="ECO:0000313" key="1">
    <source>
        <dbReference type="EMBL" id="SVA88066.1"/>
    </source>
</evidence>
<gene>
    <name evidence="1" type="ORF">METZ01_LOCUS140920</name>
</gene>
<proteinExistence type="predicted"/>
<dbReference type="AlphaFoldDB" id="A0A381ZFJ8"/>
<organism evidence="1">
    <name type="scientific">marine metagenome</name>
    <dbReference type="NCBI Taxonomy" id="408172"/>
    <lineage>
        <taxon>unclassified sequences</taxon>
        <taxon>metagenomes</taxon>
        <taxon>ecological metagenomes</taxon>
    </lineage>
</organism>
<protein>
    <submittedName>
        <fullName evidence="1">Uncharacterized protein</fullName>
    </submittedName>
</protein>
<reference evidence="1" key="1">
    <citation type="submission" date="2018-05" db="EMBL/GenBank/DDBJ databases">
        <authorList>
            <person name="Lanie J.A."/>
            <person name="Ng W.-L."/>
            <person name="Kazmierczak K.M."/>
            <person name="Andrzejewski T.M."/>
            <person name="Davidsen T.M."/>
            <person name="Wayne K.J."/>
            <person name="Tettelin H."/>
            <person name="Glass J.I."/>
            <person name="Rusch D."/>
            <person name="Podicherti R."/>
            <person name="Tsui H.-C.T."/>
            <person name="Winkler M.E."/>
        </authorList>
    </citation>
    <scope>NUCLEOTIDE SEQUENCE</scope>
</reference>
<accession>A0A381ZFJ8</accession>